<dbReference type="GO" id="GO:0050242">
    <property type="term" value="F:pyruvate, phosphate dikinase activity"/>
    <property type="evidence" value="ECO:0007669"/>
    <property type="project" value="InterPro"/>
</dbReference>
<dbReference type="Gene3D" id="3.50.30.10">
    <property type="entry name" value="Phosphohistidine domain"/>
    <property type="match status" value="1"/>
</dbReference>
<dbReference type="PATRIC" id="fig|997897.5.peg.1241"/>
<dbReference type="InterPro" id="IPR010121">
    <property type="entry name" value="Pyruvate_phosphate_dikinase"/>
</dbReference>
<dbReference type="PANTHER" id="PTHR22931:SF9">
    <property type="entry name" value="PYRUVATE, PHOSPHATE DIKINASE 1, CHLOROPLASTIC"/>
    <property type="match status" value="1"/>
</dbReference>
<feature type="domain" description="PEP-utilising enzyme mobile" evidence="1">
    <location>
        <begin position="124"/>
        <end position="200"/>
    </location>
</feature>
<evidence type="ECO:0000259" key="1">
    <source>
        <dbReference type="Pfam" id="PF00391"/>
    </source>
</evidence>
<gene>
    <name evidence="2" type="ORF">HMPREF1097_01164</name>
</gene>
<organism evidence="2 3">
    <name type="scientific">Enterocloster bolteae 90B8</name>
    <dbReference type="NCBI Taxonomy" id="997897"/>
    <lineage>
        <taxon>Bacteria</taxon>
        <taxon>Bacillati</taxon>
        <taxon>Bacillota</taxon>
        <taxon>Clostridia</taxon>
        <taxon>Lachnospirales</taxon>
        <taxon>Lachnospiraceae</taxon>
        <taxon>Enterocloster</taxon>
    </lineage>
</organism>
<name>R0AZB4_9FIRM</name>
<dbReference type="SUPFAM" id="SSF52009">
    <property type="entry name" value="Phosphohistidine domain"/>
    <property type="match status" value="1"/>
</dbReference>
<dbReference type="Pfam" id="PF00391">
    <property type="entry name" value="PEP-utilizers"/>
    <property type="match status" value="1"/>
</dbReference>
<dbReference type="InterPro" id="IPR036637">
    <property type="entry name" value="Phosphohistidine_dom_sf"/>
</dbReference>
<dbReference type="Gene3D" id="1.10.189.10">
    <property type="entry name" value="Pyruvate Phosphate Dikinase, domain 2"/>
    <property type="match status" value="1"/>
</dbReference>
<dbReference type="Proteomes" id="UP000013041">
    <property type="component" value="Unassembled WGS sequence"/>
</dbReference>
<dbReference type="PANTHER" id="PTHR22931">
    <property type="entry name" value="PHOSPHOENOLPYRUVATE DIKINASE-RELATED"/>
    <property type="match status" value="1"/>
</dbReference>
<sequence>MNKYIIEKLRGYTEILETYFRDMIEIEFTVEDRELYILSTRIGRRTEIANLKIVIGMFCEGKISVDDVFKKISYQHMQDFLSNDILVNMNELKLLGQGYPASKSVGCATACFSFSAAKRLMKIKEKYIYCRVEITPEDIEIIESKLCQGVITARGGMTSHAAVICRSIGVPCVSGVDNFFDIKDLAYSFNNILTIDGNEGKIYGGLGIFEKSNRVLEEVKCIYKLLTIVIKYNVITSENTPVVWRFWNLIVLHKKYGQRSSKRLIARKNIKYISFIQPLQREVKSIFEKLQPVSNSNLLVEDLLLYLIDELSAQVPVGKHFLYMRPLLNPLETMQYYNSEQEQEYAGIQLTGVEFFHVNKYLDFMIDIYSIKVYFSTEFHKKEQMDTVYGPLNYLDYTNPNGEGIIINTFKVKGLAVYINDVLISAEDLPRVYHFLRRRKYHWTWYTDNNISKKEIVDYLKIEKYRNGIKGKIYYLCEEMGLIHNGDLTITGASLLGGEKVERNKDINYILNEVILRGYDDNPSECNDFVELIQRKDFKDLIALEIYEYYFWDDRHEFDLQLIKGIVESVSAYFSQPDIILQMESGLLQNIPSEIILALVAAIWFNIKKIAKKKDESNIASNSWLRIEKNIKKIDNEFSNHDYVLTDEIEKIFGESREEIQPLLKLCGCKCFMHKNRSIWIKVGIKEERIREILEIHHFKYRR</sequence>
<proteinExistence type="predicted"/>
<accession>R0AZB4</accession>
<dbReference type="RefSeq" id="WP_002571435.1">
    <property type="nucleotide sequence ID" value="NZ_KB851149.1"/>
</dbReference>
<comment type="caution">
    <text evidence="2">The sequence shown here is derived from an EMBL/GenBank/DDBJ whole genome shotgun (WGS) entry which is preliminary data.</text>
</comment>
<dbReference type="AlphaFoldDB" id="R0AZB4"/>
<protein>
    <recommendedName>
        <fullName evidence="1">PEP-utilising enzyme mobile domain-containing protein</fullName>
    </recommendedName>
</protein>
<evidence type="ECO:0000313" key="2">
    <source>
        <dbReference type="EMBL" id="ENZ41788.1"/>
    </source>
</evidence>
<dbReference type="HOGENOM" id="CLU_392184_0_0_9"/>
<reference evidence="2 3" key="1">
    <citation type="submission" date="2013-01" db="EMBL/GenBank/DDBJ databases">
        <title>The Genome Sequence of Clostridium bolteae 90B8.</title>
        <authorList>
            <consortium name="The Broad Institute Genome Sequencing Platform"/>
            <person name="Earl A."/>
            <person name="Ward D."/>
            <person name="Feldgarden M."/>
            <person name="Gevers D."/>
            <person name="Courvalin P."/>
            <person name="Lambert T."/>
            <person name="Walker B."/>
            <person name="Young S.K."/>
            <person name="Zeng Q."/>
            <person name="Gargeya S."/>
            <person name="Fitzgerald M."/>
            <person name="Haas B."/>
            <person name="Abouelleil A."/>
            <person name="Alvarado L."/>
            <person name="Arachchi H.M."/>
            <person name="Berlin A.M."/>
            <person name="Chapman S.B."/>
            <person name="Dewar J."/>
            <person name="Goldberg J."/>
            <person name="Griggs A."/>
            <person name="Gujja S."/>
            <person name="Hansen M."/>
            <person name="Howarth C."/>
            <person name="Imamovic A."/>
            <person name="Larimer J."/>
            <person name="McCowan C."/>
            <person name="Murphy C."/>
            <person name="Neiman D."/>
            <person name="Pearson M."/>
            <person name="Priest M."/>
            <person name="Roberts A."/>
            <person name="Saif S."/>
            <person name="Shea T."/>
            <person name="Sisk P."/>
            <person name="Sykes S."/>
            <person name="Wortman J."/>
            <person name="Nusbaum C."/>
            <person name="Birren B."/>
        </authorList>
    </citation>
    <scope>NUCLEOTIDE SEQUENCE [LARGE SCALE GENOMIC DNA]</scope>
    <source>
        <strain evidence="2 3">90B8</strain>
    </source>
</reference>
<dbReference type="InterPro" id="IPR008279">
    <property type="entry name" value="PEP-util_enz_mobile_dom"/>
</dbReference>
<evidence type="ECO:0000313" key="3">
    <source>
        <dbReference type="Proteomes" id="UP000013041"/>
    </source>
</evidence>
<dbReference type="Gene3D" id="3.30.470.20">
    <property type="entry name" value="ATP-grasp fold, B domain"/>
    <property type="match status" value="1"/>
</dbReference>
<dbReference type="SUPFAM" id="SSF56059">
    <property type="entry name" value="Glutathione synthetase ATP-binding domain-like"/>
    <property type="match status" value="1"/>
</dbReference>
<dbReference type="EMBL" id="AGYG01000009">
    <property type="protein sequence ID" value="ENZ41788.1"/>
    <property type="molecule type" value="Genomic_DNA"/>
</dbReference>